<dbReference type="Pfam" id="PF07992">
    <property type="entry name" value="Pyr_redox_2"/>
    <property type="match status" value="1"/>
</dbReference>
<evidence type="ECO:0000256" key="11">
    <source>
        <dbReference type="ARBA" id="ARBA00023284"/>
    </source>
</evidence>
<dbReference type="Gene3D" id="3.50.50.60">
    <property type="entry name" value="FAD/NAD(P)-binding domain"/>
    <property type="match status" value="2"/>
</dbReference>
<feature type="binding site" evidence="14">
    <location>
        <position position="212"/>
    </location>
    <ligand>
        <name>NAD(+)</name>
        <dbReference type="ChEBI" id="CHEBI:57540"/>
    </ligand>
</feature>
<dbReference type="SUPFAM" id="SSF55424">
    <property type="entry name" value="FAD/NAD-linked reductases, dimerisation (C-terminal) domain"/>
    <property type="match status" value="1"/>
</dbReference>
<dbReference type="InterPro" id="IPR023753">
    <property type="entry name" value="FAD/NAD-binding_dom"/>
</dbReference>
<dbReference type="GO" id="GO:0004148">
    <property type="term" value="F:dihydrolipoyl dehydrogenase (NADH) activity"/>
    <property type="evidence" value="ECO:0007669"/>
    <property type="project" value="UniProtKB-EC"/>
</dbReference>
<evidence type="ECO:0000256" key="7">
    <source>
        <dbReference type="ARBA" id="ARBA00022827"/>
    </source>
</evidence>
<evidence type="ECO:0000313" key="21">
    <source>
        <dbReference type="Proteomes" id="UP000557217"/>
    </source>
</evidence>
<name>A0A840PTZ6_URETH</name>
<feature type="domain" description="Pyridine nucleotide-disulphide oxidoreductase dimerisation" evidence="18">
    <location>
        <begin position="356"/>
        <end position="465"/>
    </location>
</feature>
<comment type="catalytic activity">
    <reaction evidence="12 16">
        <text>N(6)-[(R)-dihydrolipoyl]-L-lysyl-[protein] + NAD(+) = N(6)-[(R)-lipoyl]-L-lysyl-[protein] + NADH + H(+)</text>
        <dbReference type="Rhea" id="RHEA:15045"/>
        <dbReference type="Rhea" id="RHEA-COMP:10474"/>
        <dbReference type="Rhea" id="RHEA-COMP:10475"/>
        <dbReference type="ChEBI" id="CHEBI:15378"/>
        <dbReference type="ChEBI" id="CHEBI:57540"/>
        <dbReference type="ChEBI" id="CHEBI:57945"/>
        <dbReference type="ChEBI" id="CHEBI:83099"/>
        <dbReference type="ChEBI" id="CHEBI:83100"/>
        <dbReference type="EC" id="1.8.1.4"/>
    </reaction>
</comment>
<dbReference type="Gene3D" id="3.30.390.30">
    <property type="match status" value="1"/>
</dbReference>
<keyword evidence="8 16" id="KW-0560">Oxidoreductase</keyword>
<dbReference type="NCBIfam" id="TIGR01350">
    <property type="entry name" value="lipoamide_DH"/>
    <property type="match status" value="1"/>
</dbReference>
<dbReference type="FunFam" id="3.30.390.30:FF:000001">
    <property type="entry name" value="Dihydrolipoyl dehydrogenase"/>
    <property type="match status" value="1"/>
</dbReference>
<feature type="domain" description="FAD/NAD(P)-binding" evidence="19">
    <location>
        <begin position="5"/>
        <end position="336"/>
    </location>
</feature>
<dbReference type="EC" id="1.8.1.4" evidence="3 16"/>
<evidence type="ECO:0000256" key="15">
    <source>
        <dbReference type="PIRSR" id="PIRSR000350-4"/>
    </source>
</evidence>
<evidence type="ECO:0000256" key="2">
    <source>
        <dbReference type="ARBA" id="ARBA00007532"/>
    </source>
</evidence>
<evidence type="ECO:0000256" key="1">
    <source>
        <dbReference type="ARBA" id="ARBA00004496"/>
    </source>
</evidence>
<dbReference type="Pfam" id="PF02852">
    <property type="entry name" value="Pyr_redox_dim"/>
    <property type="match status" value="1"/>
</dbReference>
<dbReference type="PANTHER" id="PTHR22912:SF217">
    <property type="entry name" value="DIHYDROLIPOYL DEHYDROGENASE"/>
    <property type="match status" value="1"/>
</dbReference>
<evidence type="ECO:0000256" key="9">
    <source>
        <dbReference type="ARBA" id="ARBA00023027"/>
    </source>
</evidence>
<dbReference type="InterPro" id="IPR001100">
    <property type="entry name" value="Pyr_nuc-diS_OxRdtase"/>
</dbReference>
<evidence type="ECO:0000256" key="14">
    <source>
        <dbReference type="PIRSR" id="PIRSR000350-3"/>
    </source>
</evidence>
<evidence type="ECO:0000256" key="12">
    <source>
        <dbReference type="ARBA" id="ARBA00049187"/>
    </source>
</evidence>
<evidence type="ECO:0000256" key="10">
    <source>
        <dbReference type="ARBA" id="ARBA00023157"/>
    </source>
</evidence>
<organism evidence="20 21">
    <name type="scientific">Ureibacillus thermosphaericus</name>
    <dbReference type="NCBI Taxonomy" id="51173"/>
    <lineage>
        <taxon>Bacteria</taxon>
        <taxon>Bacillati</taxon>
        <taxon>Bacillota</taxon>
        <taxon>Bacilli</taxon>
        <taxon>Bacillales</taxon>
        <taxon>Caryophanaceae</taxon>
        <taxon>Ureibacillus</taxon>
    </lineage>
</organism>
<dbReference type="PIRSF" id="PIRSF000350">
    <property type="entry name" value="Mercury_reductase_MerA"/>
    <property type="match status" value="1"/>
</dbReference>
<keyword evidence="7 14" id="KW-0274">FAD</keyword>
<dbReference type="InterPro" id="IPR016156">
    <property type="entry name" value="FAD/NAD-linked_Rdtase_dimer_sf"/>
</dbReference>
<evidence type="ECO:0000256" key="4">
    <source>
        <dbReference type="ARBA" id="ARBA00016961"/>
    </source>
</evidence>
<keyword evidence="17" id="KW-0175">Coiled coil</keyword>
<dbReference type="InterPro" id="IPR050151">
    <property type="entry name" value="Class-I_Pyr_Nuc-Dis_Oxidored"/>
</dbReference>
<dbReference type="RefSeq" id="WP_016837764.1">
    <property type="nucleotide sequence ID" value="NZ_JAAXPW010000009.1"/>
</dbReference>
<dbReference type="PRINTS" id="PR00411">
    <property type="entry name" value="PNDRDTASEI"/>
</dbReference>
<evidence type="ECO:0000259" key="18">
    <source>
        <dbReference type="Pfam" id="PF02852"/>
    </source>
</evidence>
<feature type="binding site" evidence="14">
    <location>
        <position position="51"/>
    </location>
    <ligand>
        <name>FAD</name>
        <dbReference type="ChEBI" id="CHEBI:57692"/>
    </ligand>
</feature>
<keyword evidence="9 14" id="KW-0520">NAD</keyword>
<comment type="miscellaneous">
    <text evidence="16">The active site is a redox-active disulfide bond.</text>
</comment>
<evidence type="ECO:0000256" key="6">
    <source>
        <dbReference type="ARBA" id="ARBA00022630"/>
    </source>
</evidence>
<dbReference type="InterPro" id="IPR004099">
    <property type="entry name" value="Pyr_nucl-diS_OxRdtase_dimer"/>
</dbReference>
<evidence type="ECO:0000256" key="17">
    <source>
        <dbReference type="SAM" id="Coils"/>
    </source>
</evidence>
<gene>
    <name evidence="20" type="ORF">HNR36_001070</name>
</gene>
<dbReference type="GO" id="GO:0050660">
    <property type="term" value="F:flavin adenine dinucleotide binding"/>
    <property type="evidence" value="ECO:0007669"/>
    <property type="project" value="InterPro"/>
</dbReference>
<dbReference type="EMBL" id="JACHGZ010000009">
    <property type="protein sequence ID" value="MBB5148684.1"/>
    <property type="molecule type" value="Genomic_DNA"/>
</dbReference>
<dbReference type="PROSITE" id="PS00076">
    <property type="entry name" value="PYRIDINE_REDOX_1"/>
    <property type="match status" value="1"/>
</dbReference>
<evidence type="ECO:0000259" key="19">
    <source>
        <dbReference type="Pfam" id="PF07992"/>
    </source>
</evidence>
<dbReference type="GO" id="GO:0005737">
    <property type="term" value="C:cytoplasm"/>
    <property type="evidence" value="ECO:0007669"/>
    <property type="project" value="UniProtKB-SubCell"/>
</dbReference>
<reference evidence="20 21" key="1">
    <citation type="submission" date="2020-08" db="EMBL/GenBank/DDBJ databases">
        <title>Genomic Encyclopedia of Type Strains, Phase IV (KMG-IV): sequencing the most valuable type-strain genomes for metagenomic binning, comparative biology and taxonomic classification.</title>
        <authorList>
            <person name="Goeker M."/>
        </authorList>
    </citation>
    <scope>NUCLEOTIDE SEQUENCE [LARGE SCALE GENOMIC DNA]</scope>
    <source>
        <strain evidence="20 21">DSM 10633</strain>
    </source>
</reference>
<dbReference type="Proteomes" id="UP000557217">
    <property type="component" value="Unassembled WGS sequence"/>
</dbReference>
<evidence type="ECO:0000256" key="8">
    <source>
        <dbReference type="ARBA" id="ARBA00023002"/>
    </source>
</evidence>
<dbReference type="SUPFAM" id="SSF51905">
    <property type="entry name" value="FAD/NAD(P)-binding domain"/>
    <property type="match status" value="1"/>
</dbReference>
<evidence type="ECO:0000256" key="16">
    <source>
        <dbReference type="RuleBase" id="RU003692"/>
    </source>
</evidence>
<sequence>MAREYDLVIIGGGTGGYVAAIKAAQLGLKTAIVEKEKLGGTCLHRGCIPTKTFLRSAEMYRDASNAKEYGIQISNIQFNLQQLQERKKSVIEQLHQGIKGLMKKGKIDCYYGTARLLGPSIFSPMAGGTVSVEMNDGSENEMLLPKNIIIATGAKPRPFNGIEYDGTMILNSDQILEMEELPASMIIIGGGVIGIEWASCLSDFGVKVTILEYADRILPNEDIAISKEMEKQLIKRGINIVTKAEISPSSIVKGDNSVTINANVNGEEKKFEAEKMLISIGRIGNIENLGLENTEIETDSSFIKVNDVYQTKEKHIYAIGDCIGGVQLAHVASHEGIIAVEHIASGKKKAINYRNIPRCVYSFPEVASIGLTEDEAKSLNYDVKIGTFPFKGIGKAVVYGETEGFVKVIADRETDDLLGVHMIGPHVTNLISEAALGLTLDATPWEIGETIHPHPSLSEILNEAALAVDGKAIHI</sequence>
<keyword evidence="14" id="KW-0547">Nucleotide-binding</keyword>
<keyword evidence="10" id="KW-1015">Disulfide bond</keyword>
<feature type="disulfide bond" description="Redox-active" evidence="15">
    <location>
        <begin position="42"/>
        <end position="47"/>
    </location>
</feature>
<dbReference type="PRINTS" id="PR00368">
    <property type="entry name" value="FADPNR"/>
</dbReference>
<keyword evidence="21" id="KW-1185">Reference proteome</keyword>
<dbReference type="PANTHER" id="PTHR22912">
    <property type="entry name" value="DISULFIDE OXIDOREDUCTASE"/>
    <property type="match status" value="1"/>
</dbReference>
<keyword evidence="5" id="KW-0963">Cytoplasm</keyword>
<feature type="coiled-coil region" evidence="17">
    <location>
        <begin position="66"/>
        <end position="93"/>
    </location>
</feature>
<keyword evidence="6 16" id="KW-0285">Flavoprotein</keyword>
<dbReference type="InterPro" id="IPR012999">
    <property type="entry name" value="Pyr_OxRdtase_I_AS"/>
</dbReference>
<protein>
    <recommendedName>
        <fullName evidence="4 16">Dihydrolipoyl dehydrogenase</fullName>
        <ecNumber evidence="3 16">1.8.1.4</ecNumber>
    </recommendedName>
</protein>
<dbReference type="InterPro" id="IPR036188">
    <property type="entry name" value="FAD/NAD-bd_sf"/>
</dbReference>
<keyword evidence="11 16" id="KW-0676">Redox-active center</keyword>
<feature type="binding site" evidence="14">
    <location>
        <begin position="189"/>
        <end position="196"/>
    </location>
    <ligand>
        <name>NAD(+)</name>
        <dbReference type="ChEBI" id="CHEBI:57540"/>
    </ligand>
</feature>
<comment type="subcellular location">
    <subcellularLocation>
        <location evidence="1">Cytoplasm</location>
    </subcellularLocation>
</comment>
<feature type="active site" description="Proton acceptor" evidence="13">
    <location>
        <position position="454"/>
    </location>
</feature>
<dbReference type="AlphaFoldDB" id="A0A840PTZ6"/>
<feature type="binding site" evidence="14">
    <location>
        <position position="281"/>
    </location>
    <ligand>
        <name>NAD(+)</name>
        <dbReference type="ChEBI" id="CHEBI:57540"/>
    </ligand>
</feature>
<comment type="cofactor">
    <cofactor evidence="14 16">
        <name>FAD</name>
        <dbReference type="ChEBI" id="CHEBI:57692"/>
    </cofactor>
    <text evidence="14 16">Binds 1 FAD per subunit.</text>
</comment>
<evidence type="ECO:0000256" key="5">
    <source>
        <dbReference type="ARBA" id="ARBA00022490"/>
    </source>
</evidence>
<dbReference type="GO" id="GO:0006103">
    <property type="term" value="P:2-oxoglutarate metabolic process"/>
    <property type="evidence" value="ECO:0007669"/>
    <property type="project" value="TreeGrafter"/>
</dbReference>
<comment type="similarity">
    <text evidence="2 16">Belongs to the class-I pyridine nucleotide-disulfide oxidoreductase family.</text>
</comment>
<proteinExistence type="inferred from homology"/>
<feature type="binding site" evidence="14">
    <location>
        <position position="321"/>
    </location>
    <ligand>
        <name>FAD</name>
        <dbReference type="ChEBI" id="CHEBI:57692"/>
    </ligand>
</feature>
<dbReference type="InterPro" id="IPR006258">
    <property type="entry name" value="Lipoamide_DH"/>
</dbReference>
<comment type="caution">
    <text evidence="20">The sequence shown here is derived from an EMBL/GenBank/DDBJ whole genome shotgun (WGS) entry which is preliminary data.</text>
</comment>
<evidence type="ECO:0000313" key="20">
    <source>
        <dbReference type="EMBL" id="MBB5148684.1"/>
    </source>
</evidence>
<evidence type="ECO:0000256" key="13">
    <source>
        <dbReference type="PIRSR" id="PIRSR000350-2"/>
    </source>
</evidence>
<evidence type="ECO:0000256" key="3">
    <source>
        <dbReference type="ARBA" id="ARBA00012608"/>
    </source>
</evidence>
<accession>A0A840PTZ6</accession>